<dbReference type="AlphaFoldDB" id="A0A316ELK0"/>
<evidence type="ECO:0008006" key="3">
    <source>
        <dbReference type="Google" id="ProtNLM"/>
    </source>
</evidence>
<protein>
    <recommendedName>
        <fullName evidence="3">Beta-ketoacyl synthase-like protein</fullName>
    </recommendedName>
</protein>
<dbReference type="EMBL" id="QGGO01000016">
    <property type="protein sequence ID" value="PWK23850.1"/>
    <property type="molecule type" value="Genomic_DNA"/>
</dbReference>
<dbReference type="OrthoDB" id="1071350at2"/>
<comment type="caution">
    <text evidence="1">The sequence shown here is derived from an EMBL/GenBank/DDBJ whole genome shotgun (WGS) entry which is preliminary data.</text>
</comment>
<reference evidence="1 2" key="1">
    <citation type="submission" date="2018-05" db="EMBL/GenBank/DDBJ databases">
        <title>Genomic Encyclopedia of Archaeal and Bacterial Type Strains, Phase II (KMG-II): from individual species to whole genera.</title>
        <authorList>
            <person name="Goeker M."/>
        </authorList>
    </citation>
    <scope>NUCLEOTIDE SEQUENCE [LARGE SCALE GENOMIC DNA]</scope>
    <source>
        <strain evidence="1 2">DSM 22214</strain>
    </source>
</reference>
<sequence>MKTSIQHICHISQQTISLDGKVVFHLENQVESNEFLNESYRFLQIDYPKFFKMDILAKLAFIATELICKSLIIKDINKDEVGIVFGNKSSSLMADLTHQRSIQDKNAHFPSPAVFVYTLPNIMMGEMCIRHGFSNENTLFISEEFDAEILAKYTNHLLNERIVEHCMGGWVDAQPGNYEAFLYFVGTGKSAFWGEHTAENILGLKQKSAEEIAENFQKTAFESEPISSEY</sequence>
<evidence type="ECO:0000313" key="1">
    <source>
        <dbReference type="EMBL" id="PWK23850.1"/>
    </source>
</evidence>
<gene>
    <name evidence="1" type="ORF">LV89_03057</name>
</gene>
<keyword evidence="2" id="KW-1185">Reference proteome</keyword>
<dbReference type="RefSeq" id="WP_109743767.1">
    <property type="nucleotide sequence ID" value="NZ_QGGO01000016.1"/>
</dbReference>
<name>A0A316ELK0_9BACT</name>
<evidence type="ECO:0000313" key="2">
    <source>
        <dbReference type="Proteomes" id="UP000245489"/>
    </source>
</evidence>
<organism evidence="1 2">
    <name type="scientific">Arcicella aurantiaca</name>
    <dbReference type="NCBI Taxonomy" id="591202"/>
    <lineage>
        <taxon>Bacteria</taxon>
        <taxon>Pseudomonadati</taxon>
        <taxon>Bacteroidota</taxon>
        <taxon>Cytophagia</taxon>
        <taxon>Cytophagales</taxon>
        <taxon>Flectobacillaceae</taxon>
        <taxon>Arcicella</taxon>
    </lineage>
</organism>
<proteinExistence type="predicted"/>
<accession>A0A316ELK0</accession>
<dbReference type="Proteomes" id="UP000245489">
    <property type="component" value="Unassembled WGS sequence"/>
</dbReference>